<dbReference type="Gene3D" id="1.20.1270.370">
    <property type="match status" value="1"/>
</dbReference>
<accession>A0A1W1W150</accession>
<dbReference type="PANTHER" id="PTHR30548">
    <property type="entry name" value="2-HYDROXYGLUTARYL-COA DEHYDRATASE, D-COMPONENT-RELATED"/>
    <property type="match status" value="1"/>
</dbReference>
<dbReference type="InterPro" id="IPR010327">
    <property type="entry name" value="FldB/FldC_alpha/beta"/>
</dbReference>
<keyword evidence="5" id="KW-1185">Reference proteome</keyword>
<evidence type="ECO:0000256" key="2">
    <source>
        <dbReference type="ARBA" id="ARBA00005806"/>
    </source>
</evidence>
<evidence type="ECO:0000313" key="5">
    <source>
        <dbReference type="Proteomes" id="UP000192569"/>
    </source>
</evidence>
<dbReference type="GO" id="GO:0016836">
    <property type="term" value="F:hydro-lyase activity"/>
    <property type="evidence" value="ECO:0007669"/>
    <property type="project" value="UniProtKB-ARBA"/>
</dbReference>
<keyword evidence="3" id="KW-0411">Iron-sulfur</keyword>
<dbReference type="STRING" id="698762.SAMN00808754_2843"/>
<evidence type="ECO:0000256" key="3">
    <source>
        <dbReference type="ARBA" id="ARBA00023014"/>
    </source>
</evidence>
<gene>
    <name evidence="4" type="ORF">SAMN00808754_2843</name>
</gene>
<dbReference type="OrthoDB" id="9810278at2"/>
<organism evidence="4 5">
    <name type="scientific">Thermanaeromonas toyohensis ToBE</name>
    <dbReference type="NCBI Taxonomy" id="698762"/>
    <lineage>
        <taxon>Bacteria</taxon>
        <taxon>Bacillati</taxon>
        <taxon>Bacillota</taxon>
        <taxon>Clostridia</taxon>
        <taxon>Neomoorellales</taxon>
        <taxon>Neomoorellaceae</taxon>
        <taxon>Thermanaeromonas</taxon>
    </lineage>
</organism>
<comment type="cofactor">
    <cofactor evidence="1">
        <name>[4Fe-4S] cluster</name>
        <dbReference type="ChEBI" id="CHEBI:49883"/>
    </cofactor>
</comment>
<name>A0A1W1W150_9FIRM</name>
<evidence type="ECO:0000256" key="1">
    <source>
        <dbReference type="ARBA" id="ARBA00001966"/>
    </source>
</evidence>
<keyword evidence="3" id="KW-0408">Iron</keyword>
<reference evidence="4 5" key="1">
    <citation type="submission" date="2017-04" db="EMBL/GenBank/DDBJ databases">
        <authorList>
            <person name="Afonso C.L."/>
            <person name="Miller P.J."/>
            <person name="Scott M.A."/>
            <person name="Spackman E."/>
            <person name="Goraichik I."/>
            <person name="Dimitrov K.M."/>
            <person name="Suarez D.L."/>
            <person name="Swayne D.E."/>
        </authorList>
    </citation>
    <scope>NUCLEOTIDE SEQUENCE [LARGE SCALE GENOMIC DNA]</scope>
    <source>
        <strain evidence="4 5">ToBE</strain>
    </source>
</reference>
<comment type="similarity">
    <text evidence="2">Belongs to the FldB/FldC dehydratase alpha/beta subunit family.</text>
</comment>
<dbReference type="Pfam" id="PF06050">
    <property type="entry name" value="HGD-D"/>
    <property type="match status" value="1"/>
</dbReference>
<dbReference type="AlphaFoldDB" id="A0A1W1W150"/>
<dbReference type="Gene3D" id="3.40.50.11890">
    <property type="match status" value="1"/>
</dbReference>
<evidence type="ECO:0000313" key="4">
    <source>
        <dbReference type="EMBL" id="SMB99306.1"/>
    </source>
</evidence>
<dbReference type="NCBIfam" id="NF040772">
    <property type="entry name" value="double_cubane"/>
    <property type="match status" value="1"/>
</dbReference>
<dbReference type="EMBL" id="LT838272">
    <property type="protein sequence ID" value="SMB99306.1"/>
    <property type="molecule type" value="Genomic_DNA"/>
</dbReference>
<dbReference type="RefSeq" id="WP_084666533.1">
    <property type="nucleotide sequence ID" value="NZ_LT838272.1"/>
</dbReference>
<dbReference type="PANTHER" id="PTHR30548:SF6">
    <property type="entry name" value="DEHYDRATASE SUBUNIT YJIM-RELATED"/>
    <property type="match status" value="1"/>
</dbReference>
<keyword evidence="3" id="KW-0479">Metal-binding</keyword>
<proteinExistence type="inferred from homology"/>
<sequence>MEANPLAYFEGLRERNIMEIKKAKERGKKVVGTYCAFAPKEVILAAGAIPVSLCGTRPDPISAAERILPRNLCPLIKSSFGFAITDTCPYFYFADLLVAETTCDGKKKMYELLSKYKPLHILKLPPSAEGQNALTYWYEEILKFKDRLEREFGVKVTSDKLRQAIRLVNEERRALLEFSQLNCHDPAPLWGLDVLKVLWAKGFTLDLETNITAVHRATLVVKERIAKGIYAVPPGTPRILLTGCPVGLGSEKVITLVESGGGVVVCLESCSGIKPLEPLVEEEGDPWWAIATKYLQVPCPCLTPNRGRFTLLSRLIQEYKINGVIDLTWQACHTYNIEAYSLKKMVQEEYGVPYLQIETDYSPSDLEQLKVRIEAFLELIR</sequence>
<dbReference type="Gene3D" id="3.40.50.11900">
    <property type="match status" value="1"/>
</dbReference>
<dbReference type="InterPro" id="IPR047678">
    <property type="entry name" value="YjiM-like"/>
</dbReference>
<dbReference type="GO" id="GO:0051536">
    <property type="term" value="F:iron-sulfur cluster binding"/>
    <property type="evidence" value="ECO:0007669"/>
    <property type="project" value="UniProtKB-KW"/>
</dbReference>
<dbReference type="Proteomes" id="UP000192569">
    <property type="component" value="Chromosome I"/>
</dbReference>
<protein>
    <submittedName>
        <fullName evidence="4">Benzoyl-CoA reductase/2-hydroxyglutaryl-CoA dehydratase subunit, BcrC/BadD/HgdB</fullName>
    </submittedName>
</protein>